<protein>
    <submittedName>
        <fullName evidence="1">Uncharacterized protein</fullName>
    </submittedName>
</protein>
<sequence>MMRTTPDLPIHYPNFRTTRVGGLLAPYMCLMQKTHIHGGGRGPTYTFNTTAYPRTRSQEPPTYTEQNAVSLPVPVTRPVTERFDGQYTGILFKKKAKQNKQKEGNFCTMYSTGIFTFTLLVRKVFFSLDVVIPFFYLKGEMSGN</sequence>
<proteinExistence type="predicted"/>
<dbReference type="Proteomes" id="UP000499080">
    <property type="component" value="Unassembled WGS sequence"/>
</dbReference>
<keyword evidence="2" id="KW-1185">Reference proteome</keyword>
<dbReference type="EMBL" id="BGPR01003396">
    <property type="protein sequence ID" value="GBM87637.1"/>
    <property type="molecule type" value="Genomic_DNA"/>
</dbReference>
<comment type="caution">
    <text evidence="1">The sequence shown here is derived from an EMBL/GenBank/DDBJ whole genome shotgun (WGS) entry which is preliminary data.</text>
</comment>
<organism evidence="1 2">
    <name type="scientific">Araneus ventricosus</name>
    <name type="common">Orbweaver spider</name>
    <name type="synonym">Epeira ventricosa</name>
    <dbReference type="NCBI Taxonomy" id="182803"/>
    <lineage>
        <taxon>Eukaryota</taxon>
        <taxon>Metazoa</taxon>
        <taxon>Ecdysozoa</taxon>
        <taxon>Arthropoda</taxon>
        <taxon>Chelicerata</taxon>
        <taxon>Arachnida</taxon>
        <taxon>Araneae</taxon>
        <taxon>Araneomorphae</taxon>
        <taxon>Entelegynae</taxon>
        <taxon>Araneoidea</taxon>
        <taxon>Araneidae</taxon>
        <taxon>Araneus</taxon>
    </lineage>
</organism>
<gene>
    <name evidence="1" type="ORF">AVEN_235173_1</name>
</gene>
<dbReference type="AlphaFoldDB" id="A0A4Y2JC46"/>
<evidence type="ECO:0000313" key="2">
    <source>
        <dbReference type="Proteomes" id="UP000499080"/>
    </source>
</evidence>
<name>A0A4Y2JC46_ARAVE</name>
<accession>A0A4Y2JC46</accession>
<evidence type="ECO:0000313" key="1">
    <source>
        <dbReference type="EMBL" id="GBM87637.1"/>
    </source>
</evidence>
<reference evidence="1 2" key="1">
    <citation type="journal article" date="2019" name="Sci. Rep.">
        <title>Orb-weaving spider Araneus ventricosus genome elucidates the spidroin gene catalogue.</title>
        <authorList>
            <person name="Kono N."/>
            <person name="Nakamura H."/>
            <person name="Ohtoshi R."/>
            <person name="Moran D.A.P."/>
            <person name="Shinohara A."/>
            <person name="Yoshida Y."/>
            <person name="Fujiwara M."/>
            <person name="Mori M."/>
            <person name="Tomita M."/>
            <person name="Arakawa K."/>
        </authorList>
    </citation>
    <scope>NUCLEOTIDE SEQUENCE [LARGE SCALE GENOMIC DNA]</scope>
</reference>